<dbReference type="InterPro" id="IPR012902">
    <property type="entry name" value="N_methyl_site"/>
</dbReference>
<keyword evidence="3" id="KW-0812">Transmembrane</keyword>
<dbReference type="AlphaFoldDB" id="K6G8W0"/>
<dbReference type="InterPro" id="IPR010055">
    <property type="entry name" value="T2SS_protein-GspJ"/>
</dbReference>
<dbReference type="EMBL" id="ALAO01000404">
    <property type="protein sequence ID" value="EKO37529.1"/>
    <property type="molecule type" value="Genomic_DNA"/>
</dbReference>
<protein>
    <recommendedName>
        <fullName evidence="2">Type II secretion system protein J</fullName>
    </recommendedName>
</protein>
<dbReference type="Pfam" id="PF11612">
    <property type="entry name" value="T2SSJ"/>
    <property type="match status" value="1"/>
</dbReference>
<name>K6G8W0_9BACT</name>
<gene>
    <name evidence="4" type="ORF">B193_3799</name>
</gene>
<organism evidence="4 5">
    <name type="scientific">Solidesulfovibrio magneticus str. Maddingley MBC34</name>
    <dbReference type="NCBI Taxonomy" id="1206767"/>
    <lineage>
        <taxon>Bacteria</taxon>
        <taxon>Pseudomonadati</taxon>
        <taxon>Thermodesulfobacteriota</taxon>
        <taxon>Desulfovibrionia</taxon>
        <taxon>Desulfovibrionales</taxon>
        <taxon>Desulfovibrionaceae</taxon>
        <taxon>Solidesulfovibrio</taxon>
    </lineage>
</organism>
<keyword evidence="3" id="KW-1133">Transmembrane helix</keyword>
<dbReference type="InterPro" id="IPR045584">
    <property type="entry name" value="Pilin-like"/>
</dbReference>
<keyword evidence="3" id="KW-0472">Membrane</keyword>
<dbReference type="PATRIC" id="fig|1206767.3.peg.3694"/>
<dbReference type="SUPFAM" id="SSF54523">
    <property type="entry name" value="Pili subunits"/>
    <property type="match status" value="1"/>
</dbReference>
<comment type="similarity">
    <text evidence="1">Belongs to the GSP J family.</text>
</comment>
<evidence type="ECO:0000313" key="5">
    <source>
        <dbReference type="Proteomes" id="UP000006272"/>
    </source>
</evidence>
<feature type="transmembrane region" description="Helical" evidence="3">
    <location>
        <begin position="12"/>
        <end position="33"/>
    </location>
</feature>
<sequence>MSAPRRQESGFTLVEVLLAMLIGALVMLGSYSVTSQVIGLSEDVRSNLAAEDALDILRLALDNDLGSLIWVESPKQGTSESMAFYGGRQETALSGQDEELLLSLASAASLDPGAPFPSQAFNRVTYLLRKPPGKDGEKTDTRQLVRRELPAATLAWRDAARPRARETVLVEAVSACAILFLDQTASQTTWDSQARRQARQTTLPVQVRLAGTAVFSGKTRHFEARSALPSRNLAVGKGR</sequence>
<evidence type="ECO:0000256" key="3">
    <source>
        <dbReference type="SAM" id="Phobius"/>
    </source>
</evidence>
<dbReference type="Pfam" id="PF07963">
    <property type="entry name" value="N_methyl"/>
    <property type="match status" value="1"/>
</dbReference>
<dbReference type="Proteomes" id="UP000006272">
    <property type="component" value="Unassembled WGS sequence"/>
</dbReference>
<reference evidence="4 5" key="1">
    <citation type="submission" date="2012-07" db="EMBL/GenBank/DDBJ databases">
        <title>Draft genome sequence of Desulfovibrio magneticus str. Maddingley MBC34 obtained from a metagenomic sequence of a methanogenic enrichment isolated from coal-seam formation water in Victoria, Australia.</title>
        <authorList>
            <person name="Greenfield P."/>
            <person name="Hendry P."/>
            <person name="Li D."/>
            <person name="Rosewarne C.P."/>
            <person name="Tran-Dinh N."/>
            <person name="Elbourne L.D.H."/>
            <person name="Paulsen I.T."/>
            <person name="Midgley D.J."/>
        </authorList>
    </citation>
    <scope>NUCLEOTIDE SEQUENCE [LARGE SCALE GENOMIC DNA]</scope>
    <source>
        <strain evidence="5">Maddingley MBC34</strain>
    </source>
</reference>
<evidence type="ECO:0000256" key="1">
    <source>
        <dbReference type="ARBA" id="ARBA00011084"/>
    </source>
</evidence>
<comment type="caution">
    <text evidence="4">The sequence shown here is derived from an EMBL/GenBank/DDBJ whole genome shotgun (WGS) entry which is preliminary data.</text>
</comment>
<dbReference type="GO" id="GO:0015628">
    <property type="term" value="P:protein secretion by the type II secretion system"/>
    <property type="evidence" value="ECO:0007669"/>
    <property type="project" value="InterPro"/>
</dbReference>
<dbReference type="GO" id="GO:0015627">
    <property type="term" value="C:type II protein secretion system complex"/>
    <property type="evidence" value="ECO:0007669"/>
    <property type="project" value="InterPro"/>
</dbReference>
<dbReference type="NCBIfam" id="TIGR02532">
    <property type="entry name" value="IV_pilin_GFxxxE"/>
    <property type="match status" value="1"/>
</dbReference>
<proteinExistence type="inferred from homology"/>
<evidence type="ECO:0000313" key="4">
    <source>
        <dbReference type="EMBL" id="EKO37529.1"/>
    </source>
</evidence>
<accession>K6G8W0</accession>
<evidence type="ECO:0000256" key="2">
    <source>
        <dbReference type="ARBA" id="ARBA00021539"/>
    </source>
</evidence>